<keyword evidence="2" id="KW-1185">Reference proteome</keyword>
<organism evidence="1 2">
    <name type="scientific">Pelagibacterium lentulum</name>
    <dbReference type="NCBI Taxonomy" id="2029865"/>
    <lineage>
        <taxon>Bacteria</taxon>
        <taxon>Pseudomonadati</taxon>
        <taxon>Pseudomonadota</taxon>
        <taxon>Alphaproteobacteria</taxon>
        <taxon>Hyphomicrobiales</taxon>
        <taxon>Devosiaceae</taxon>
        <taxon>Pelagibacterium</taxon>
    </lineage>
</organism>
<dbReference type="EMBL" id="BMKB01000007">
    <property type="protein sequence ID" value="GGA60811.1"/>
    <property type="molecule type" value="Genomic_DNA"/>
</dbReference>
<accession>A0A916W2F3</accession>
<dbReference type="OrthoDB" id="1445730at2"/>
<protein>
    <recommendedName>
        <fullName evidence="3">ABM domain-containing protein</fullName>
    </recommendedName>
</protein>
<comment type="caution">
    <text evidence="1">The sequence shown here is derived from an EMBL/GenBank/DDBJ whole genome shotgun (WGS) entry which is preliminary data.</text>
</comment>
<dbReference type="InterPro" id="IPR011008">
    <property type="entry name" value="Dimeric_a/b-barrel"/>
</dbReference>
<dbReference type="Gene3D" id="3.30.70.100">
    <property type="match status" value="1"/>
</dbReference>
<reference evidence="1 2" key="1">
    <citation type="journal article" date="2014" name="Int. J. Syst. Evol. Microbiol.">
        <title>Complete genome sequence of Corynebacterium casei LMG S-19264T (=DSM 44701T), isolated from a smear-ripened cheese.</title>
        <authorList>
            <consortium name="US DOE Joint Genome Institute (JGI-PGF)"/>
            <person name="Walter F."/>
            <person name="Albersmeier A."/>
            <person name="Kalinowski J."/>
            <person name="Ruckert C."/>
        </authorList>
    </citation>
    <scope>NUCLEOTIDE SEQUENCE [LARGE SCALE GENOMIC DNA]</scope>
    <source>
        <strain evidence="1 2">CGMCC 1.15896</strain>
    </source>
</reference>
<dbReference type="RefSeq" id="WP_127071565.1">
    <property type="nucleotide sequence ID" value="NZ_BMKB01000007.1"/>
</dbReference>
<evidence type="ECO:0000313" key="2">
    <source>
        <dbReference type="Proteomes" id="UP000596977"/>
    </source>
</evidence>
<gene>
    <name evidence="1" type="ORF">GCM10011499_33830</name>
</gene>
<dbReference type="Proteomes" id="UP000596977">
    <property type="component" value="Unassembled WGS sequence"/>
</dbReference>
<dbReference type="AlphaFoldDB" id="A0A916W2F3"/>
<evidence type="ECO:0008006" key="3">
    <source>
        <dbReference type="Google" id="ProtNLM"/>
    </source>
</evidence>
<dbReference type="SUPFAM" id="SSF54909">
    <property type="entry name" value="Dimeric alpha+beta barrel"/>
    <property type="match status" value="1"/>
</dbReference>
<evidence type="ECO:0000313" key="1">
    <source>
        <dbReference type="EMBL" id="GGA60811.1"/>
    </source>
</evidence>
<sequence>MQSKVIELVSFSLKPSADPGAFLSDNAAVEAFCRGQEGFVSRRLSRDDNGGWVDCVEWESMEAAQAAAKAIGKAEGVGPWLAAIDMDGLAMRHLTVQAAL</sequence>
<name>A0A916W2F3_9HYPH</name>
<proteinExistence type="predicted"/>